<reference evidence="3" key="1">
    <citation type="submission" date="2022-08" db="EMBL/GenBank/DDBJ databases">
        <title>Draft genome sequencing of Roseisolibacter agri AW1220.</title>
        <authorList>
            <person name="Tobiishi Y."/>
            <person name="Tonouchi A."/>
        </authorList>
    </citation>
    <scope>NUCLEOTIDE SEQUENCE</scope>
    <source>
        <strain evidence="3">AW1220</strain>
    </source>
</reference>
<name>A0AA37QEC1_9BACT</name>
<feature type="compositionally biased region" description="Low complexity" evidence="1">
    <location>
        <begin position="286"/>
        <end position="298"/>
    </location>
</feature>
<gene>
    <name evidence="3" type="ORF">rosag_47590</name>
</gene>
<feature type="region of interest" description="Disordered" evidence="1">
    <location>
        <begin position="260"/>
        <end position="329"/>
    </location>
</feature>
<dbReference type="Gene3D" id="3.40.50.200">
    <property type="entry name" value="Peptidase S8/S53 domain"/>
    <property type="match status" value="1"/>
</dbReference>
<evidence type="ECO:0000256" key="1">
    <source>
        <dbReference type="SAM" id="MobiDB-lite"/>
    </source>
</evidence>
<dbReference type="SUPFAM" id="SSF52743">
    <property type="entry name" value="Subtilisin-like"/>
    <property type="match status" value="1"/>
</dbReference>
<dbReference type="RefSeq" id="WP_284352651.1">
    <property type="nucleotide sequence ID" value="NZ_BRXS01000008.1"/>
</dbReference>
<feature type="compositionally biased region" description="Gly residues" evidence="1">
    <location>
        <begin position="273"/>
        <end position="285"/>
    </location>
</feature>
<accession>A0AA37QEC1</accession>
<dbReference type="InterPro" id="IPR000209">
    <property type="entry name" value="Peptidase_S8/S53_dom"/>
</dbReference>
<sequence length="814" mass="87589">MPDRQRPDRPERLNFLLGFGERLVEPIAAPRSVPTKRHPYTFAEARARLAPQAQAAARALDALPERLCPGDEAVALLTLHPAYIAKSFYPSRLLRSAGLDPLGGRARTITPERHTRAGAAAPETTSELFVAGPRVHFRALARALGEWTEDTPGADDLVKIEEIRVQPAAERVQPLRSAADMPLLEVVVHARAGGDGDGILQAFTRFLAGLDAQPQLDERLYAEGLCFLPVRVPRVNVPAVADFTFVRVIREMPTLRRIDVSGVAPADRDGPDGDGPNGTGRGGARGAVRGSGVPPRGAARGGTPRGTSGGSAARAGARPLVGPVPELPAAPAHDSGVQVAVFDGGVPARGPLARWVREVVPPGTAEPAPDLVRHGLGVTSALLFGSLRPGEAAAVPFATVDHVRVLDVHTAQDNQTQFFPVLRRIRDTLLARDYQFINLSLGPDLPVDDNEVHAWTAVLDPLFAAKEILATVAAGNNGTLDRAAGLARICPPADAVNALTVGACGSTTPQWARAPYSSVGPGRRPGVVKPDVLAFGGSAEEPFYLLAPGAQVGASALHADAGTSYAAPLALRTALGMRALFGPVLRPVAIKALLVHAAEPVCADPTLEQRAECGWGRLPAVLDEFVLCDDHTARVVYQGQLEPGSWVRMRIPVPAPPIAGLVTVSATFCFAAATDPHDPVNYTRSGLEVRFRPDADRREDEQQRDADTEPFFQPRAFYLSERELRRDAHKWETTLHRTRRLRGTRLRDPVFDVHYNARVGGRNAPSLSRNIPYALVITVRAPSEPRFYDRVRQRYRTVLEPLRPVTQIPLRLGA</sequence>
<protein>
    <recommendedName>
        <fullName evidence="2">Peptidase S8/S53 domain-containing protein</fullName>
    </recommendedName>
</protein>
<dbReference type="InterPro" id="IPR036852">
    <property type="entry name" value="Peptidase_S8/S53_dom_sf"/>
</dbReference>
<evidence type="ECO:0000313" key="4">
    <source>
        <dbReference type="Proteomes" id="UP001161325"/>
    </source>
</evidence>
<dbReference type="GO" id="GO:0006508">
    <property type="term" value="P:proteolysis"/>
    <property type="evidence" value="ECO:0007669"/>
    <property type="project" value="InterPro"/>
</dbReference>
<proteinExistence type="predicted"/>
<comment type="caution">
    <text evidence="3">The sequence shown here is derived from an EMBL/GenBank/DDBJ whole genome shotgun (WGS) entry which is preliminary data.</text>
</comment>
<dbReference type="CDD" id="cd04847">
    <property type="entry name" value="Peptidases_S8_Subtilisin_like_2"/>
    <property type="match status" value="1"/>
</dbReference>
<dbReference type="GO" id="GO:0004252">
    <property type="term" value="F:serine-type endopeptidase activity"/>
    <property type="evidence" value="ECO:0007669"/>
    <property type="project" value="InterPro"/>
</dbReference>
<organism evidence="3 4">
    <name type="scientific">Roseisolibacter agri</name>
    <dbReference type="NCBI Taxonomy" id="2014610"/>
    <lineage>
        <taxon>Bacteria</taxon>
        <taxon>Pseudomonadati</taxon>
        <taxon>Gemmatimonadota</taxon>
        <taxon>Gemmatimonadia</taxon>
        <taxon>Gemmatimonadales</taxon>
        <taxon>Gemmatimonadaceae</taxon>
        <taxon>Roseisolibacter</taxon>
    </lineage>
</organism>
<evidence type="ECO:0000259" key="2">
    <source>
        <dbReference type="Pfam" id="PF00082"/>
    </source>
</evidence>
<dbReference type="AlphaFoldDB" id="A0AA37QEC1"/>
<evidence type="ECO:0000313" key="3">
    <source>
        <dbReference type="EMBL" id="GLC28246.1"/>
    </source>
</evidence>
<dbReference type="Proteomes" id="UP001161325">
    <property type="component" value="Unassembled WGS sequence"/>
</dbReference>
<feature type="domain" description="Peptidase S8/S53" evidence="2">
    <location>
        <begin position="354"/>
        <end position="616"/>
    </location>
</feature>
<dbReference type="EMBL" id="BRXS01000008">
    <property type="protein sequence ID" value="GLC28246.1"/>
    <property type="molecule type" value="Genomic_DNA"/>
</dbReference>
<dbReference type="InterPro" id="IPR034074">
    <property type="entry name" value="Y4bN_pept_dom"/>
</dbReference>
<dbReference type="Pfam" id="PF00082">
    <property type="entry name" value="Peptidase_S8"/>
    <property type="match status" value="1"/>
</dbReference>
<feature type="compositionally biased region" description="Gly residues" evidence="1">
    <location>
        <begin position="299"/>
        <end position="309"/>
    </location>
</feature>
<keyword evidence="4" id="KW-1185">Reference proteome</keyword>